<dbReference type="GO" id="GO:0016491">
    <property type="term" value="F:oxidoreductase activity"/>
    <property type="evidence" value="ECO:0007669"/>
    <property type="project" value="UniProtKB-KW"/>
</dbReference>
<dbReference type="PANTHER" id="PTHR43677:SF4">
    <property type="entry name" value="QUINONE OXIDOREDUCTASE-LIKE PROTEIN 2"/>
    <property type="match status" value="1"/>
</dbReference>
<dbReference type="Gene3D" id="3.90.180.10">
    <property type="entry name" value="Medium-chain alcohol dehydrogenases, catalytic domain"/>
    <property type="match status" value="1"/>
</dbReference>
<dbReference type="Proteomes" id="UP001595528">
    <property type="component" value="Unassembled WGS sequence"/>
</dbReference>
<dbReference type="InterPro" id="IPR013149">
    <property type="entry name" value="ADH-like_C"/>
</dbReference>
<keyword evidence="2" id="KW-0560">Oxidoreductase</keyword>
<dbReference type="SMART" id="SM00829">
    <property type="entry name" value="PKS_ER"/>
    <property type="match status" value="1"/>
</dbReference>
<evidence type="ECO:0000313" key="3">
    <source>
        <dbReference type="Proteomes" id="UP001595528"/>
    </source>
</evidence>
<accession>A0ABV7KZ72</accession>
<dbReference type="InterPro" id="IPR051397">
    <property type="entry name" value="Zn-ADH-like_protein"/>
</dbReference>
<dbReference type="EC" id="1.-.-.-" evidence="2"/>
<dbReference type="PANTHER" id="PTHR43677">
    <property type="entry name" value="SHORT-CHAIN DEHYDROGENASE/REDUCTASE"/>
    <property type="match status" value="1"/>
</dbReference>
<keyword evidence="3" id="KW-1185">Reference proteome</keyword>
<dbReference type="InterPro" id="IPR013154">
    <property type="entry name" value="ADH-like_N"/>
</dbReference>
<dbReference type="SUPFAM" id="SSF50129">
    <property type="entry name" value="GroES-like"/>
    <property type="match status" value="1"/>
</dbReference>
<evidence type="ECO:0000259" key="1">
    <source>
        <dbReference type="SMART" id="SM00829"/>
    </source>
</evidence>
<dbReference type="InterPro" id="IPR036291">
    <property type="entry name" value="NAD(P)-bd_dom_sf"/>
</dbReference>
<dbReference type="SUPFAM" id="SSF51735">
    <property type="entry name" value="NAD(P)-binding Rossmann-fold domains"/>
    <property type="match status" value="1"/>
</dbReference>
<proteinExistence type="predicted"/>
<organism evidence="2 3">
    <name type="scientific">Marinibaculum pumilum</name>
    <dbReference type="NCBI Taxonomy" id="1766165"/>
    <lineage>
        <taxon>Bacteria</taxon>
        <taxon>Pseudomonadati</taxon>
        <taxon>Pseudomonadota</taxon>
        <taxon>Alphaproteobacteria</taxon>
        <taxon>Rhodospirillales</taxon>
        <taxon>Rhodospirillaceae</taxon>
        <taxon>Marinibaculum</taxon>
    </lineage>
</organism>
<dbReference type="Pfam" id="PF08240">
    <property type="entry name" value="ADH_N"/>
    <property type="match status" value="1"/>
</dbReference>
<dbReference type="InterPro" id="IPR011032">
    <property type="entry name" value="GroES-like_sf"/>
</dbReference>
<protein>
    <submittedName>
        <fullName evidence="2">NADPH:quinone oxidoreductase family protein</fullName>
        <ecNumber evidence="2">1.-.-.-</ecNumber>
    </submittedName>
</protein>
<reference evidence="3" key="1">
    <citation type="journal article" date="2019" name="Int. J. Syst. Evol. Microbiol.">
        <title>The Global Catalogue of Microorganisms (GCM) 10K type strain sequencing project: providing services to taxonomists for standard genome sequencing and annotation.</title>
        <authorList>
            <consortium name="The Broad Institute Genomics Platform"/>
            <consortium name="The Broad Institute Genome Sequencing Center for Infectious Disease"/>
            <person name="Wu L."/>
            <person name="Ma J."/>
        </authorList>
    </citation>
    <scope>NUCLEOTIDE SEQUENCE [LARGE SCALE GENOMIC DNA]</scope>
    <source>
        <strain evidence="3">KCTC 42964</strain>
    </source>
</reference>
<dbReference type="Gene3D" id="3.40.50.720">
    <property type="entry name" value="NAD(P)-binding Rossmann-like Domain"/>
    <property type="match status" value="1"/>
</dbReference>
<feature type="domain" description="Enoyl reductase (ER)" evidence="1">
    <location>
        <begin position="10"/>
        <end position="331"/>
    </location>
</feature>
<dbReference type="CDD" id="cd08241">
    <property type="entry name" value="QOR1"/>
    <property type="match status" value="1"/>
</dbReference>
<dbReference type="RefSeq" id="WP_379899630.1">
    <property type="nucleotide sequence ID" value="NZ_JBHRTR010000023.1"/>
</dbReference>
<dbReference type="Pfam" id="PF00107">
    <property type="entry name" value="ADH_zinc_N"/>
    <property type="match status" value="1"/>
</dbReference>
<name>A0ABV7KZ72_9PROT</name>
<sequence length="333" mass="34501">MRAVRARSFGGIDALALEEVPPPAMLPGGVRIAVQAAGVSFANLLVLEGRHQNRPDLPFTPGTEIAGIVTELSGEGGHGLQPGDRVCAGLPSGGFAAEAVAAAGNVFRIPAGLGFAAATHFPTIYATAHCALAWRAQLQPGETLLVHGAAGASGLAAVEIGAALGARVIATAGSPDKAAAARAHGAAAVIDHRAGPIREAVLDLTGGSGVDIVFDPVGGDLFDQSLRCVAPLARILTIGYASGRIPQVPANILLVKNLSLIGLYWGYYMAWGKTQAPPALRARVRTLFDELFALFEQGRLHPVIDRELPLAQFADALRRVQDRKVIGKVVLLP</sequence>
<evidence type="ECO:0000313" key="2">
    <source>
        <dbReference type="EMBL" id="MFC3227460.1"/>
    </source>
</evidence>
<comment type="caution">
    <text evidence="2">The sequence shown here is derived from an EMBL/GenBank/DDBJ whole genome shotgun (WGS) entry which is preliminary data.</text>
</comment>
<dbReference type="EMBL" id="JBHRTR010000023">
    <property type="protein sequence ID" value="MFC3227460.1"/>
    <property type="molecule type" value="Genomic_DNA"/>
</dbReference>
<dbReference type="InterPro" id="IPR020843">
    <property type="entry name" value="ER"/>
</dbReference>
<gene>
    <name evidence="2" type="ORF">ACFOGJ_09480</name>
</gene>